<dbReference type="EMBL" id="LUXM01000028">
    <property type="protein sequence ID" value="KZU95039.1"/>
    <property type="molecule type" value="Genomic_DNA"/>
</dbReference>
<dbReference type="EMBL" id="LUWI01000005">
    <property type="protein sequence ID" value="KZU08634.1"/>
    <property type="molecule type" value="Genomic_DNA"/>
</dbReference>
<dbReference type="Pfam" id="PF08818">
    <property type="entry name" value="DUF1801"/>
    <property type="match status" value="1"/>
</dbReference>
<gene>
    <name evidence="3" type="ORF">Lp19_1828</name>
    <name evidence="5" type="ORF">LPJSA22_00207</name>
    <name evidence="4" type="ORF">NAB2_1956</name>
    <name evidence="2" type="ORF">Nizo2260_0287</name>
</gene>
<evidence type="ECO:0000313" key="9">
    <source>
        <dbReference type="Proteomes" id="UP000094892"/>
    </source>
</evidence>
<reference evidence="6 7" key="1">
    <citation type="submission" date="2016-03" db="EMBL/GenBank/DDBJ databases">
        <title>Comparative genomics of 54 Lactobacillus plantarum strains reveals genomic uncoupling from niche constraints.</title>
        <authorList>
            <person name="Martino M.E."/>
        </authorList>
    </citation>
    <scope>NUCLEOTIDE SEQUENCE [LARGE SCALE GENOMIC DNA]</scope>
    <source>
        <strain evidence="3 7">19.1</strain>
        <strain evidence="4 6">NAB2</strain>
        <strain evidence="2 8">Nizo2260</strain>
    </source>
</reference>
<dbReference type="Proteomes" id="UP000076872">
    <property type="component" value="Unassembled WGS sequence"/>
</dbReference>
<evidence type="ECO:0000313" key="8">
    <source>
        <dbReference type="Proteomes" id="UP000076989"/>
    </source>
</evidence>
<organism evidence="5 9">
    <name type="scientific">Lactiplantibacillus plantarum</name>
    <name type="common">Lactobacillus plantarum</name>
    <dbReference type="NCBI Taxonomy" id="1590"/>
    <lineage>
        <taxon>Bacteria</taxon>
        <taxon>Bacillati</taxon>
        <taxon>Bacillota</taxon>
        <taxon>Bacilli</taxon>
        <taxon>Lactobacillales</taxon>
        <taxon>Lactobacillaceae</taxon>
        <taxon>Lactiplantibacillus</taxon>
    </lineage>
</organism>
<dbReference type="EC" id="3.1.26.11" evidence="5"/>
<evidence type="ECO:0000313" key="2">
    <source>
        <dbReference type="EMBL" id="KZU08634.1"/>
    </source>
</evidence>
<evidence type="ECO:0000313" key="4">
    <source>
        <dbReference type="EMBL" id="KZV02540.1"/>
    </source>
</evidence>
<evidence type="ECO:0000259" key="1">
    <source>
        <dbReference type="Pfam" id="PF08818"/>
    </source>
</evidence>
<accession>A0A0M4CSM2</accession>
<dbReference type="Gene3D" id="3.90.1150.200">
    <property type="match status" value="1"/>
</dbReference>
<dbReference type="SUPFAM" id="SSF159888">
    <property type="entry name" value="YdhG-like"/>
    <property type="match status" value="1"/>
</dbReference>
<comment type="caution">
    <text evidence="5">The sequence shown here is derived from an EMBL/GenBank/DDBJ whole genome shotgun (WGS) entry which is preliminary data.</text>
</comment>
<dbReference type="PATRIC" id="fig|1590.142.peg.199"/>
<evidence type="ECO:0000313" key="3">
    <source>
        <dbReference type="EMBL" id="KZU95039.1"/>
    </source>
</evidence>
<dbReference type="KEGG" id="lpb:SH83_00885"/>
<dbReference type="Proteomes" id="UP000094892">
    <property type="component" value="Unassembled WGS sequence"/>
</dbReference>
<proteinExistence type="predicted"/>
<dbReference type="EMBL" id="LUXO01000032">
    <property type="protein sequence ID" value="KZV02540.1"/>
    <property type="molecule type" value="Genomic_DNA"/>
</dbReference>
<feature type="domain" description="YdhG-like" evidence="1">
    <location>
        <begin position="16"/>
        <end position="104"/>
    </location>
</feature>
<sequence>MTPIETYIANTPQAYQSQLIALQQTIATVLPEAQEQLKYQMPTFYWHENVIHFALFKHHFGLYPTPSAIETFHDQLITYKTSKGAIQFPLDQPLPLELITAITEFRRHEIIAKYDL</sequence>
<dbReference type="InterPro" id="IPR014922">
    <property type="entry name" value="YdhG-like"/>
</dbReference>
<evidence type="ECO:0000313" key="7">
    <source>
        <dbReference type="Proteomes" id="UP000076882"/>
    </source>
</evidence>
<evidence type="ECO:0000313" key="6">
    <source>
        <dbReference type="Proteomes" id="UP000076872"/>
    </source>
</evidence>
<dbReference type="Proteomes" id="UP000076882">
    <property type="component" value="Unassembled WGS sequence"/>
</dbReference>
<dbReference type="RefSeq" id="WP_013355123.1">
    <property type="nucleotide sequence ID" value="NZ_AP028145.1"/>
</dbReference>
<dbReference type="EMBL" id="MCOL01000001">
    <property type="protein sequence ID" value="ODO60274.1"/>
    <property type="molecule type" value="Genomic_DNA"/>
</dbReference>
<dbReference type="GO" id="GO:0042781">
    <property type="term" value="F:3'-tRNA processing endoribonuclease activity"/>
    <property type="evidence" value="ECO:0007669"/>
    <property type="project" value="UniProtKB-EC"/>
</dbReference>
<reference evidence="5 9" key="2">
    <citation type="submission" date="2016-08" db="EMBL/GenBank/DDBJ databases">
        <title>Genome sequencing of Lactobacillus plantarum JSA22, isolated from fermented soybean paste.</title>
        <authorList>
            <person name="Choi H.S."/>
        </authorList>
    </citation>
    <scope>NUCLEOTIDE SEQUENCE [LARGE SCALE GENOMIC DNA]</scope>
    <source>
        <strain evidence="5 9">JSA22</strain>
    </source>
</reference>
<keyword evidence="5" id="KW-0378">Hydrolase</keyword>
<protein>
    <submittedName>
        <fullName evidence="5">Ribonuclease Z</fullName>
        <ecNumber evidence="5">3.1.26.11</ecNumber>
    </submittedName>
</protein>
<dbReference type="Proteomes" id="UP000076989">
    <property type="component" value="Unassembled WGS sequence"/>
</dbReference>
<evidence type="ECO:0000313" key="5">
    <source>
        <dbReference type="EMBL" id="ODO60274.1"/>
    </source>
</evidence>
<name>A0A0M4CSM2_LACPN</name>
<dbReference type="AlphaFoldDB" id="A0A0M4CSM2"/>